<dbReference type="EMBL" id="JAGTAR010000015">
    <property type="protein sequence ID" value="MBR8536088.1"/>
    <property type="molecule type" value="Genomic_DNA"/>
</dbReference>
<organism evidence="1 2">
    <name type="scientific">Carboxylicivirga sediminis</name>
    <dbReference type="NCBI Taxonomy" id="2006564"/>
    <lineage>
        <taxon>Bacteria</taxon>
        <taxon>Pseudomonadati</taxon>
        <taxon>Bacteroidota</taxon>
        <taxon>Bacteroidia</taxon>
        <taxon>Marinilabiliales</taxon>
        <taxon>Marinilabiliaceae</taxon>
        <taxon>Carboxylicivirga</taxon>
    </lineage>
</organism>
<dbReference type="AlphaFoldDB" id="A0A941F3G0"/>
<reference evidence="1" key="2">
    <citation type="submission" date="2021-04" db="EMBL/GenBank/DDBJ databases">
        <authorList>
            <person name="Zhang T."/>
            <person name="Zhang Y."/>
            <person name="Lu D."/>
            <person name="Zuo D."/>
            <person name="Du Z."/>
        </authorList>
    </citation>
    <scope>NUCLEOTIDE SEQUENCE</scope>
    <source>
        <strain evidence="1">JR1</strain>
    </source>
</reference>
<reference evidence="1" key="1">
    <citation type="journal article" date="2018" name="Int. J. Syst. Evol. Microbiol.">
        <title>Carboxylicivirga sediminis sp. nov., isolated from coastal sediment.</title>
        <authorList>
            <person name="Wang F.Q."/>
            <person name="Ren L.H."/>
            <person name="Zou R.J."/>
            <person name="Sun Y.Z."/>
            <person name="Liu X.J."/>
            <person name="Jiang F."/>
            <person name="Liu L.J."/>
        </authorList>
    </citation>
    <scope>NUCLEOTIDE SEQUENCE</scope>
    <source>
        <strain evidence="1">JR1</strain>
    </source>
</reference>
<name>A0A941F3G0_9BACT</name>
<comment type="caution">
    <text evidence="1">The sequence shown here is derived from an EMBL/GenBank/DDBJ whole genome shotgun (WGS) entry which is preliminary data.</text>
</comment>
<evidence type="ECO:0000313" key="2">
    <source>
        <dbReference type="Proteomes" id="UP000679220"/>
    </source>
</evidence>
<dbReference type="Proteomes" id="UP000679220">
    <property type="component" value="Unassembled WGS sequence"/>
</dbReference>
<proteinExistence type="predicted"/>
<dbReference type="RefSeq" id="WP_212190767.1">
    <property type="nucleotide sequence ID" value="NZ_JAGTAR010000015.1"/>
</dbReference>
<evidence type="ECO:0000313" key="1">
    <source>
        <dbReference type="EMBL" id="MBR8536088.1"/>
    </source>
</evidence>
<sequence length="261" mass="29361">MLSNRSKQLVIILFITIVLLPITGNEVLSQQFNSDNYLTMPHGTGTFVLSTGERNSAMYATFSLLPKFELNFSSALFWEDKKANSPQHFSTNIFGKYMFWVNDANTGGAAMFLGVGRAPGYYNQSGYSAFHKNYWTAIPITFPLFNNAISWDIMPGALVDFDYGSNKKKAWGFTWSTRVAIYKIIPRTGIVAEVYGIEGEISSKTEYKVGLRWEPNDYIIPAISYGSCFDGSSASGFEFGIIIFTPPFLKKEFIKNNDIQY</sequence>
<keyword evidence="2" id="KW-1185">Reference proteome</keyword>
<protein>
    <submittedName>
        <fullName evidence="1">Uncharacterized protein</fullName>
    </submittedName>
</protein>
<accession>A0A941F3G0</accession>
<gene>
    <name evidence="1" type="ORF">KDU71_11015</name>
</gene>